<evidence type="ECO:0000313" key="2">
    <source>
        <dbReference type="Proteomes" id="UP000075636"/>
    </source>
</evidence>
<comment type="caution">
    <text evidence="1">The sequence shown here is derived from an EMBL/GenBank/DDBJ whole genome shotgun (WGS) entry which is preliminary data.</text>
</comment>
<sequence>MDDPRYSDWKPMMADARTDYPAQYYARYDTSSPQPSGVTGWFDTWSLSSTQNLPAASAMLPLTQAQWNTRMTGPQGVENGNLVAYTPPAPAIPLKEQAASELSWVATQASLATAMGETFTDAMRVYVKVIQAIASGSDTTSAALPARPTQIMT</sequence>
<accession>A0A149TJ66</accession>
<reference evidence="1 2" key="1">
    <citation type="submission" date="2015-06" db="EMBL/GenBank/DDBJ databases">
        <title>Improved classification and identification of acetic acid bacteria using matrix-assisted laser desorption/ionization time-of-flight mass spectrometry; Gluconobacter nephelii and Gluconobacter uchimurae are later heterotypic synonyms of Gluconobacter japonicus and Gluconobacter oxydans, respectively.</title>
        <authorList>
            <person name="Li L."/>
            <person name="Cleenwerck I."/>
            <person name="De Vuyst L."/>
            <person name="Vandamme P."/>
        </authorList>
    </citation>
    <scope>NUCLEOTIDE SEQUENCE [LARGE SCALE GENOMIC DNA]</scope>
    <source>
        <strain evidence="1 2">LMG 1768</strain>
    </source>
</reference>
<dbReference type="Proteomes" id="UP000075636">
    <property type="component" value="Unassembled WGS sequence"/>
</dbReference>
<protein>
    <submittedName>
        <fullName evidence="1">Uncharacterized protein</fullName>
    </submittedName>
</protein>
<gene>
    <name evidence="1" type="ORF">AD945_08335</name>
</gene>
<evidence type="ECO:0000313" key="1">
    <source>
        <dbReference type="EMBL" id="KXV48204.1"/>
    </source>
</evidence>
<dbReference type="EMBL" id="LHZR01000105">
    <property type="protein sequence ID" value="KXV48204.1"/>
    <property type="molecule type" value="Genomic_DNA"/>
</dbReference>
<name>A0A149TJ66_9PROT</name>
<proteinExistence type="predicted"/>
<organism evidence="1 2">
    <name type="scientific">Gluconobacter albidus</name>
    <dbReference type="NCBI Taxonomy" id="318683"/>
    <lineage>
        <taxon>Bacteria</taxon>
        <taxon>Pseudomonadati</taxon>
        <taxon>Pseudomonadota</taxon>
        <taxon>Alphaproteobacteria</taxon>
        <taxon>Acetobacterales</taxon>
        <taxon>Acetobacteraceae</taxon>
        <taxon>Gluconobacter</taxon>
    </lineage>
</organism>
<dbReference type="PATRIC" id="fig|318683.6.peg.502"/>
<dbReference type="AlphaFoldDB" id="A0A149TJ66"/>